<accession>A0A392RA56</accession>
<dbReference type="InterPro" id="IPR016197">
    <property type="entry name" value="Chromo-like_dom_sf"/>
</dbReference>
<evidence type="ECO:0000313" key="1">
    <source>
        <dbReference type="EMBL" id="MCI33149.1"/>
    </source>
</evidence>
<protein>
    <recommendedName>
        <fullName evidence="3">Chromo domain-containing protein</fullName>
    </recommendedName>
</protein>
<comment type="caution">
    <text evidence="1">The sequence shown here is derived from an EMBL/GenBank/DDBJ whole genome shotgun (WGS) entry which is preliminary data.</text>
</comment>
<evidence type="ECO:0008006" key="3">
    <source>
        <dbReference type="Google" id="ProtNLM"/>
    </source>
</evidence>
<dbReference type="AlphaFoldDB" id="A0A392RA56"/>
<organism evidence="1 2">
    <name type="scientific">Trifolium medium</name>
    <dbReference type="NCBI Taxonomy" id="97028"/>
    <lineage>
        <taxon>Eukaryota</taxon>
        <taxon>Viridiplantae</taxon>
        <taxon>Streptophyta</taxon>
        <taxon>Embryophyta</taxon>
        <taxon>Tracheophyta</taxon>
        <taxon>Spermatophyta</taxon>
        <taxon>Magnoliopsida</taxon>
        <taxon>eudicotyledons</taxon>
        <taxon>Gunneridae</taxon>
        <taxon>Pentapetalae</taxon>
        <taxon>rosids</taxon>
        <taxon>fabids</taxon>
        <taxon>Fabales</taxon>
        <taxon>Fabaceae</taxon>
        <taxon>Papilionoideae</taxon>
        <taxon>50 kb inversion clade</taxon>
        <taxon>NPAAA clade</taxon>
        <taxon>Hologalegina</taxon>
        <taxon>IRL clade</taxon>
        <taxon>Trifolieae</taxon>
        <taxon>Trifolium</taxon>
    </lineage>
</organism>
<dbReference type="Proteomes" id="UP000265520">
    <property type="component" value="Unassembled WGS sequence"/>
</dbReference>
<evidence type="ECO:0000313" key="2">
    <source>
        <dbReference type="Proteomes" id="UP000265520"/>
    </source>
</evidence>
<name>A0A392RA56_9FABA</name>
<keyword evidence="2" id="KW-1185">Reference proteome</keyword>
<sequence>SRIHPVFHISLLKRAVGNYQVQGELPKDLEVADENDIYPVKVLGTRTVMQGDTEVHQSLIQWNNKDADDVTWENNEVIRGQFPQFCLEDKALLKEVGIDRNTVNEVGLEEFGPKPRVWKFYSRQRTKRNNDVAS</sequence>
<reference evidence="1 2" key="1">
    <citation type="journal article" date="2018" name="Front. Plant Sci.">
        <title>Red Clover (Trifolium pratense) and Zigzag Clover (T. medium) - A Picture of Genomic Similarities and Differences.</title>
        <authorList>
            <person name="Dluhosova J."/>
            <person name="Istvanek J."/>
            <person name="Nedelnik J."/>
            <person name="Repkova J."/>
        </authorList>
    </citation>
    <scope>NUCLEOTIDE SEQUENCE [LARGE SCALE GENOMIC DNA]</scope>
    <source>
        <strain evidence="2">cv. 10/8</strain>
        <tissue evidence="1">Leaf</tissue>
    </source>
</reference>
<dbReference type="SUPFAM" id="SSF54160">
    <property type="entry name" value="Chromo domain-like"/>
    <property type="match status" value="1"/>
</dbReference>
<feature type="non-terminal residue" evidence="1">
    <location>
        <position position="1"/>
    </location>
</feature>
<proteinExistence type="predicted"/>
<dbReference type="EMBL" id="LXQA010201886">
    <property type="protein sequence ID" value="MCI33149.1"/>
    <property type="molecule type" value="Genomic_DNA"/>
</dbReference>